<comment type="caution">
    <text evidence="2">The sequence shown here is derived from an EMBL/GenBank/DDBJ whole genome shotgun (WGS) entry which is preliminary data.</text>
</comment>
<protein>
    <submittedName>
        <fullName evidence="2">Uncharacterized protein</fullName>
    </submittedName>
</protein>
<proteinExistence type="predicted"/>
<reference evidence="2" key="1">
    <citation type="submission" date="2023-07" db="EMBL/GenBank/DDBJ databases">
        <title>draft genome sequence of fig (Ficus carica).</title>
        <authorList>
            <person name="Takahashi T."/>
            <person name="Nishimura K."/>
        </authorList>
    </citation>
    <scope>NUCLEOTIDE SEQUENCE</scope>
</reference>
<feature type="compositionally biased region" description="Basic and acidic residues" evidence="1">
    <location>
        <begin position="24"/>
        <end position="34"/>
    </location>
</feature>
<accession>A0AA88J748</accession>
<name>A0AA88J748_FICCA</name>
<feature type="region of interest" description="Disordered" evidence="1">
    <location>
        <begin position="1"/>
        <end position="112"/>
    </location>
</feature>
<evidence type="ECO:0000313" key="2">
    <source>
        <dbReference type="EMBL" id="GMN64354.1"/>
    </source>
</evidence>
<dbReference type="Gramene" id="FCD_00029508-RA">
    <property type="protein sequence ID" value="FCD_00029508-RA:cds"/>
    <property type="gene ID" value="FCD_00029508"/>
</dbReference>
<gene>
    <name evidence="2" type="ORF">TIFTF001_033427</name>
</gene>
<keyword evidence="3" id="KW-1185">Reference proteome</keyword>
<organism evidence="2 3">
    <name type="scientific">Ficus carica</name>
    <name type="common">Common fig</name>
    <dbReference type="NCBI Taxonomy" id="3494"/>
    <lineage>
        <taxon>Eukaryota</taxon>
        <taxon>Viridiplantae</taxon>
        <taxon>Streptophyta</taxon>
        <taxon>Embryophyta</taxon>
        <taxon>Tracheophyta</taxon>
        <taxon>Spermatophyta</taxon>
        <taxon>Magnoliopsida</taxon>
        <taxon>eudicotyledons</taxon>
        <taxon>Gunneridae</taxon>
        <taxon>Pentapetalae</taxon>
        <taxon>rosids</taxon>
        <taxon>fabids</taxon>
        <taxon>Rosales</taxon>
        <taxon>Moraceae</taxon>
        <taxon>Ficeae</taxon>
        <taxon>Ficus</taxon>
    </lineage>
</organism>
<dbReference type="Proteomes" id="UP001187192">
    <property type="component" value="Unassembled WGS sequence"/>
</dbReference>
<sequence length="112" mass="11321">MREGATGGGGKRKGSTKGGGESEGVPKGEREKATTPRPRAPSPIWGVAPRSGFSSLLPPFGVGELSHSRSAPSSAHLDLVPPSAGELSHSRFAPLPNASRFGSSPALPPLTG</sequence>
<dbReference type="AlphaFoldDB" id="A0AA88J748"/>
<evidence type="ECO:0000256" key="1">
    <source>
        <dbReference type="SAM" id="MobiDB-lite"/>
    </source>
</evidence>
<evidence type="ECO:0000313" key="3">
    <source>
        <dbReference type="Proteomes" id="UP001187192"/>
    </source>
</evidence>
<dbReference type="EMBL" id="BTGU01000176">
    <property type="protein sequence ID" value="GMN64354.1"/>
    <property type="molecule type" value="Genomic_DNA"/>
</dbReference>